<comment type="caution">
    <text evidence="1">The sequence shown here is derived from an EMBL/GenBank/DDBJ whole genome shotgun (WGS) entry which is preliminary data.</text>
</comment>
<evidence type="ECO:0000313" key="2">
    <source>
        <dbReference type="Proteomes" id="UP000681526"/>
    </source>
</evidence>
<sequence>MTYLILILLILNLILLIRINSKLPGKDPVREAVERYYKEKAQK</sequence>
<evidence type="ECO:0000313" key="1">
    <source>
        <dbReference type="EMBL" id="CAG5091915.1"/>
    </source>
</evidence>
<gene>
    <name evidence="1" type="primary">txxe 3197</name>
    <name evidence="1" type="ORF">TXXE_17040</name>
</gene>
<proteinExistence type="predicted"/>
<name>A0ABN7S4B3_THEXY</name>
<dbReference type="EMBL" id="CAJRAY010000085">
    <property type="protein sequence ID" value="CAG5091915.1"/>
    <property type="molecule type" value="Genomic_DNA"/>
</dbReference>
<organism evidence="1 2">
    <name type="scientific">Thermobacillus xylanilyticus</name>
    <dbReference type="NCBI Taxonomy" id="76633"/>
    <lineage>
        <taxon>Bacteria</taxon>
        <taxon>Bacillati</taxon>
        <taxon>Bacillota</taxon>
        <taxon>Bacilli</taxon>
        <taxon>Bacillales</taxon>
        <taxon>Paenibacillaceae</taxon>
        <taxon>Thermobacillus</taxon>
    </lineage>
</organism>
<dbReference type="Proteomes" id="UP000681526">
    <property type="component" value="Unassembled WGS sequence"/>
</dbReference>
<accession>A0ABN7S4B3</accession>
<protein>
    <submittedName>
        <fullName evidence="1">Uncharacterized protein</fullName>
    </submittedName>
</protein>
<keyword evidence="2" id="KW-1185">Reference proteome</keyword>
<dbReference type="RefSeq" id="WP_015255473.1">
    <property type="nucleotide sequence ID" value="NZ_CAJRAY010000085.1"/>
</dbReference>
<reference evidence="1 2" key="1">
    <citation type="submission" date="2021-04" db="EMBL/GenBank/DDBJ databases">
        <authorList>
            <person name="Rakotoarivonina H."/>
        </authorList>
    </citation>
    <scope>NUCLEOTIDE SEQUENCE [LARGE SCALE GENOMIC DNA]</scope>
    <source>
        <strain evidence="1 2">XE</strain>
    </source>
</reference>